<evidence type="ECO:0000313" key="6">
    <source>
        <dbReference type="Proteomes" id="UP000775179"/>
    </source>
</evidence>
<dbReference type="PANTHER" id="PTHR33941:SF11">
    <property type="entry name" value="BACTERIAL MICROCOMPARTMENT SHELL PROTEIN PDUJ"/>
    <property type="match status" value="1"/>
</dbReference>
<sequence length="102" mass="10729">MMRALGIIEVFGLTTALVAADAACKAGNIKIEALDNNKPANADKLLVPVLIIVKFRGSISDVEMAMKAAISAAKKISGINCSKIIANPDKGIENFINKSCIK</sequence>
<dbReference type="SMART" id="SM00877">
    <property type="entry name" value="BMC"/>
    <property type="match status" value="1"/>
</dbReference>
<evidence type="ECO:0000256" key="1">
    <source>
        <dbReference type="ARBA" id="ARBA00024322"/>
    </source>
</evidence>
<dbReference type="InterPro" id="IPR000249">
    <property type="entry name" value="BMC_dom"/>
</dbReference>
<proteinExistence type="inferred from homology"/>
<protein>
    <submittedName>
        <fullName evidence="5">BMC domain-containing protein</fullName>
    </submittedName>
</protein>
<evidence type="ECO:0000259" key="4">
    <source>
        <dbReference type="PROSITE" id="PS51930"/>
    </source>
</evidence>
<keyword evidence="2" id="KW-1283">Bacterial microcompartment</keyword>
<comment type="similarity">
    <text evidence="3">Belongs to the bacterial microcompartments protein family.</text>
</comment>
<dbReference type="InterPro" id="IPR037233">
    <property type="entry name" value="CcmK-like_sf"/>
</dbReference>
<dbReference type="Proteomes" id="UP000775179">
    <property type="component" value="Unassembled WGS sequence"/>
</dbReference>
<comment type="subcellular location">
    <subcellularLocation>
        <location evidence="1">Bacterial microcompartment</location>
    </subcellularLocation>
</comment>
<dbReference type="Gene3D" id="3.30.70.1710">
    <property type="match status" value="1"/>
</dbReference>
<evidence type="ECO:0000313" key="5">
    <source>
        <dbReference type="EMBL" id="MBX7289487.1"/>
    </source>
</evidence>
<dbReference type="PROSITE" id="PS51930">
    <property type="entry name" value="BMC_2"/>
    <property type="match status" value="1"/>
</dbReference>
<reference evidence="5 6" key="1">
    <citation type="submission" date="2021-08" db="EMBL/GenBank/DDBJ databases">
        <title>Genome sequence analysis of Clostridium chauvoei strains of European origin and evaluation of typing options for outbreak investigations.</title>
        <authorList>
            <person name="Abdel-Glil M."/>
            <person name="Thomas P."/>
            <person name="Seyboldt C."/>
        </authorList>
    </citation>
    <scope>NUCLEOTIDE SEQUENCE [LARGE SCALE GENOMIC DNA]</scope>
    <source>
        <strain evidence="5 6">S0260-09</strain>
    </source>
</reference>
<comment type="caution">
    <text evidence="5">The sequence shown here is derived from an EMBL/GenBank/DDBJ whole genome shotgun (WGS) entry which is preliminary data.</text>
</comment>
<dbReference type="InterPro" id="IPR050575">
    <property type="entry name" value="BMC_shell"/>
</dbReference>
<dbReference type="CDD" id="cd07045">
    <property type="entry name" value="BMC_CcmK_like"/>
    <property type="match status" value="1"/>
</dbReference>
<dbReference type="PANTHER" id="PTHR33941">
    <property type="entry name" value="PROPANEDIOL UTILIZATION PROTEIN PDUA"/>
    <property type="match status" value="1"/>
</dbReference>
<feature type="domain" description="BMC" evidence="4">
    <location>
        <begin position="4"/>
        <end position="97"/>
    </location>
</feature>
<organism evidence="5 6">
    <name type="scientific">Clostridium chauvoei</name>
    <dbReference type="NCBI Taxonomy" id="46867"/>
    <lineage>
        <taxon>Bacteria</taxon>
        <taxon>Bacillati</taxon>
        <taxon>Bacillota</taxon>
        <taxon>Clostridia</taxon>
        <taxon>Eubacteriales</taxon>
        <taxon>Clostridiaceae</taxon>
        <taxon>Clostridium</taxon>
    </lineage>
</organism>
<dbReference type="Pfam" id="PF00936">
    <property type="entry name" value="BMC"/>
    <property type="match status" value="1"/>
</dbReference>
<dbReference type="EMBL" id="JAIFTX010000001">
    <property type="protein sequence ID" value="MBX7289487.1"/>
    <property type="molecule type" value="Genomic_DNA"/>
</dbReference>
<dbReference type="GO" id="GO:0031469">
    <property type="term" value="C:bacterial microcompartment"/>
    <property type="evidence" value="ECO:0007669"/>
    <property type="project" value="UniProtKB-SubCell"/>
</dbReference>
<dbReference type="AlphaFoldDB" id="A0ABD4RDN0"/>
<evidence type="ECO:0000256" key="2">
    <source>
        <dbReference type="ARBA" id="ARBA00024446"/>
    </source>
</evidence>
<dbReference type="InterPro" id="IPR044872">
    <property type="entry name" value="CcmK/CsoS1_BMC"/>
</dbReference>
<evidence type="ECO:0000256" key="3">
    <source>
        <dbReference type="PROSITE-ProRule" id="PRU01278"/>
    </source>
</evidence>
<gene>
    <name evidence="5" type="ORF">K4H94_00275</name>
</gene>
<accession>A0ABD4RDN0</accession>
<name>A0ABD4RDN0_9CLOT</name>
<dbReference type="SUPFAM" id="SSF143414">
    <property type="entry name" value="CcmK-like"/>
    <property type="match status" value="1"/>
</dbReference>